<comment type="caution">
    <text evidence="2">The sequence shown here is derived from an EMBL/GenBank/DDBJ whole genome shotgun (WGS) entry which is preliminary data.</text>
</comment>
<proteinExistence type="predicted"/>
<organism evidence="2 3">
    <name type="scientific">Pan troglodytes</name>
    <name type="common">Chimpanzee</name>
    <dbReference type="NCBI Taxonomy" id="9598"/>
    <lineage>
        <taxon>Eukaryota</taxon>
        <taxon>Metazoa</taxon>
        <taxon>Chordata</taxon>
        <taxon>Craniata</taxon>
        <taxon>Vertebrata</taxon>
        <taxon>Euteleostomi</taxon>
        <taxon>Mammalia</taxon>
        <taxon>Eutheria</taxon>
        <taxon>Euarchontoglires</taxon>
        <taxon>Primates</taxon>
        <taxon>Haplorrhini</taxon>
        <taxon>Catarrhini</taxon>
        <taxon>Hominidae</taxon>
        <taxon>Pan</taxon>
    </lineage>
</organism>
<name>A0A2J8Q4W6_PANTR</name>
<accession>A0A2J8Q4W6</accession>
<gene>
    <name evidence="2" type="ORF">CK820_G0044708</name>
</gene>
<reference evidence="2 3" key="1">
    <citation type="submission" date="2017-12" db="EMBL/GenBank/DDBJ databases">
        <title>High-resolution comparative analysis of great ape genomes.</title>
        <authorList>
            <person name="Pollen A."/>
            <person name="Hastie A."/>
            <person name="Hormozdiari F."/>
            <person name="Dougherty M."/>
            <person name="Liu R."/>
            <person name="Chaisson M."/>
            <person name="Hoppe E."/>
            <person name="Hill C."/>
            <person name="Pang A."/>
            <person name="Hillier L."/>
            <person name="Baker C."/>
            <person name="Armstrong J."/>
            <person name="Shendure J."/>
            <person name="Paten B."/>
            <person name="Wilson R."/>
            <person name="Chao H."/>
            <person name="Schneider V."/>
            <person name="Ventura M."/>
            <person name="Kronenberg Z."/>
            <person name="Murali S."/>
            <person name="Gordon D."/>
            <person name="Cantsilieris S."/>
            <person name="Munson K."/>
            <person name="Nelson B."/>
            <person name="Raja A."/>
            <person name="Underwood J."/>
            <person name="Diekhans M."/>
            <person name="Fiddes I."/>
            <person name="Haussler D."/>
            <person name="Eichler E."/>
        </authorList>
    </citation>
    <scope>NUCLEOTIDE SEQUENCE [LARGE SCALE GENOMIC DNA]</scope>
    <source>
        <strain evidence="2">Yerkes chimp pedigree #C0471</strain>
    </source>
</reference>
<evidence type="ECO:0000313" key="2">
    <source>
        <dbReference type="EMBL" id="PNI91311.1"/>
    </source>
</evidence>
<feature type="region of interest" description="Disordered" evidence="1">
    <location>
        <begin position="15"/>
        <end position="62"/>
    </location>
</feature>
<evidence type="ECO:0000313" key="3">
    <source>
        <dbReference type="Proteomes" id="UP000236370"/>
    </source>
</evidence>
<evidence type="ECO:0000256" key="1">
    <source>
        <dbReference type="SAM" id="MobiDB-lite"/>
    </source>
</evidence>
<protein>
    <submittedName>
        <fullName evidence="2">HSF4 isoform 4</fullName>
    </submittedName>
</protein>
<dbReference type="EMBL" id="NBAG03000083">
    <property type="protein sequence ID" value="PNI91311.1"/>
    <property type="molecule type" value="Genomic_DNA"/>
</dbReference>
<feature type="non-terminal residue" evidence="2">
    <location>
        <position position="1"/>
    </location>
</feature>
<sequence length="62" mass="6395">MDLDMELSLMQPLVPERGEPELAVKGLNSPSPGPHARGPTPAGCPGGLGRPSPGPAWGFNHL</sequence>
<dbReference type="Proteomes" id="UP000236370">
    <property type="component" value="Unassembled WGS sequence"/>
</dbReference>
<dbReference type="AlphaFoldDB" id="A0A2J8Q4W6"/>